<comment type="caution">
    <text evidence="2">The sequence shown here is derived from an EMBL/GenBank/DDBJ whole genome shotgun (WGS) entry which is preliminary data.</text>
</comment>
<dbReference type="EMBL" id="JAEMHM010000007">
    <property type="protein sequence ID" value="MBJ6724999.1"/>
    <property type="molecule type" value="Genomic_DNA"/>
</dbReference>
<proteinExistence type="predicted"/>
<reference evidence="2" key="1">
    <citation type="submission" date="2020-12" db="EMBL/GenBank/DDBJ databases">
        <title>Geomonas sp. Red875, isolated from river sediment.</title>
        <authorList>
            <person name="Xu Z."/>
            <person name="Zhang Z."/>
            <person name="Masuda Y."/>
            <person name="Itoh H."/>
            <person name="Senoo K."/>
        </authorList>
    </citation>
    <scope>NUCLEOTIDE SEQUENCE</scope>
    <source>
        <strain evidence="2">Red875</strain>
    </source>
</reference>
<name>A0A8J7IQN1_9BACT</name>
<dbReference type="RefSeq" id="WP_199383892.1">
    <property type="nucleotide sequence ID" value="NZ_JAEMHM010000007.1"/>
</dbReference>
<keyword evidence="1" id="KW-0175">Coiled coil</keyword>
<accession>A0A8J7IQN1</accession>
<protein>
    <submittedName>
        <fullName evidence="2">Uncharacterized protein</fullName>
    </submittedName>
</protein>
<gene>
    <name evidence="2" type="ORF">JFN93_09790</name>
</gene>
<feature type="coiled-coil region" evidence="1">
    <location>
        <begin position="142"/>
        <end position="169"/>
    </location>
</feature>
<dbReference type="AlphaFoldDB" id="A0A8J7IQN1"/>
<dbReference type="Proteomes" id="UP000636888">
    <property type="component" value="Unassembled WGS sequence"/>
</dbReference>
<evidence type="ECO:0000256" key="1">
    <source>
        <dbReference type="SAM" id="Coils"/>
    </source>
</evidence>
<keyword evidence="3" id="KW-1185">Reference proteome</keyword>
<organism evidence="2 3">
    <name type="scientific">Geomesophilobacter sediminis</name>
    <dbReference type="NCBI Taxonomy" id="2798584"/>
    <lineage>
        <taxon>Bacteria</taxon>
        <taxon>Pseudomonadati</taxon>
        <taxon>Thermodesulfobacteriota</taxon>
        <taxon>Desulfuromonadia</taxon>
        <taxon>Geobacterales</taxon>
        <taxon>Geobacteraceae</taxon>
        <taxon>Geomesophilobacter</taxon>
    </lineage>
</organism>
<sequence>MLPVEYLRPGVEPDDLPALFPLLRARDALNAFTALFRGTDEDVLVRLLVLREIGQRGEQPLWSPQELRSHFAYLEETKLQTVLHRLRDTDLLVYNAESALYQIGPYGRMALSSLSVLLRFSEEEGGEIGYITSQVAASQSLGKVAHEDLQHLLSRLNELEDEFNRAVLSGSEVRIRRAEKKLGSVLMWVEKGTQIMKVIAADPELDEVTHRVAQRIGQVQSRMLRMSSIFQRTLNQLERQKVHLGQSGLSTSDIHAWLRLLNTNQLCGLLGDAVSFPAQLGCLLGDVALDVAEYELVDRLRVEAETATLPPPQEAPSAEAIPMTAEDLSRLHNFLDELAGVMEPLPLEQAIPAVDFATSSYRLSLAALLGDPESGALDGGVADLARLPVALKLTGGTVKVGAFEIDTMSEGAMVEKKKKRKPVVDAESITAGETVSAAPA</sequence>
<evidence type="ECO:0000313" key="2">
    <source>
        <dbReference type="EMBL" id="MBJ6724999.1"/>
    </source>
</evidence>
<evidence type="ECO:0000313" key="3">
    <source>
        <dbReference type="Proteomes" id="UP000636888"/>
    </source>
</evidence>